<evidence type="ECO:0000256" key="3">
    <source>
        <dbReference type="ARBA" id="ARBA00022691"/>
    </source>
</evidence>
<evidence type="ECO:0000313" key="10">
    <source>
        <dbReference type="Proteomes" id="UP000077755"/>
    </source>
</evidence>
<sequence>MNLKVEAQGEEEGEYMFAMHILGGSFLPMVLMSAVQLDLLETMARAGPGTYVSPSELAKQLPSSHQHTPVMLDRILRFLATYSVLSCRICESAHGQIERLYALNPVCKFFTKSSQGASLVPYLLMNCDKIFNEPWYHLKDAVLDGGIPFQKAHDMTLYEYNGKDLRFSQLFNHAMSTHSTLNMKRILQTYNGFQGLKTLVDVGGGTGATLSMIISSYPAIRGINFDLPDVVKDAPSYPGVEHVGGDMFDSVPRGDAIFMKYICHNWSDEYCSKLLKNCYQALAENGKVIIAESILEAPDSSIETKNVYDYDIAMLTRTTGGKVRSENEFAALIKDAGFRSYNRACRAYSIWVMELYK</sequence>
<feature type="domain" description="O-methyltransferase dimerisation" evidence="8">
    <location>
        <begin position="19"/>
        <end position="113"/>
    </location>
</feature>
<dbReference type="PANTHER" id="PTHR11746">
    <property type="entry name" value="O-METHYLTRANSFERASE"/>
    <property type="match status" value="1"/>
</dbReference>
<dbReference type="PROSITE" id="PS51683">
    <property type="entry name" value="SAM_OMT_II"/>
    <property type="match status" value="1"/>
</dbReference>
<dbReference type="SUPFAM" id="SSF53335">
    <property type="entry name" value="S-adenosyl-L-methionine-dependent methyltransferases"/>
    <property type="match status" value="1"/>
</dbReference>
<reference evidence="9" key="2">
    <citation type="submission" date="2022-03" db="EMBL/GenBank/DDBJ databases">
        <title>Draft title - Genomic analysis of global carrot germplasm unveils the trajectory of domestication and the origin of high carotenoid orange carrot.</title>
        <authorList>
            <person name="Iorizzo M."/>
            <person name="Ellison S."/>
            <person name="Senalik D."/>
            <person name="Macko-Podgorni A."/>
            <person name="Grzebelus D."/>
            <person name="Bostan H."/>
            <person name="Rolling W."/>
            <person name="Curaba J."/>
            <person name="Simon P."/>
        </authorList>
    </citation>
    <scope>NUCLEOTIDE SEQUENCE</scope>
    <source>
        <tissue evidence="9">Leaf</tissue>
    </source>
</reference>
<evidence type="ECO:0000259" key="7">
    <source>
        <dbReference type="Pfam" id="PF00891"/>
    </source>
</evidence>
<keyword evidence="1" id="KW-0489">Methyltransferase</keyword>
<accession>A0AAF0WLH6</accession>
<dbReference type="PIRSF" id="PIRSF005739">
    <property type="entry name" value="O-mtase"/>
    <property type="match status" value="1"/>
</dbReference>
<name>A0AAF0WLH6_DAUCS</name>
<reference evidence="9" key="1">
    <citation type="journal article" date="2016" name="Nat. Genet.">
        <title>A high-quality carrot genome assembly provides new insights into carotenoid accumulation and asterid genome evolution.</title>
        <authorList>
            <person name="Iorizzo M."/>
            <person name="Ellison S."/>
            <person name="Senalik D."/>
            <person name="Zeng P."/>
            <person name="Satapoomin P."/>
            <person name="Huang J."/>
            <person name="Bowman M."/>
            <person name="Iovene M."/>
            <person name="Sanseverino W."/>
            <person name="Cavagnaro P."/>
            <person name="Yildiz M."/>
            <person name="Macko-Podgorni A."/>
            <person name="Moranska E."/>
            <person name="Grzebelus E."/>
            <person name="Grzebelus D."/>
            <person name="Ashrafi H."/>
            <person name="Zheng Z."/>
            <person name="Cheng S."/>
            <person name="Spooner D."/>
            <person name="Van Deynze A."/>
            <person name="Simon P."/>
        </authorList>
    </citation>
    <scope>NUCLEOTIDE SEQUENCE</scope>
    <source>
        <tissue evidence="9">Leaf</tissue>
    </source>
</reference>
<dbReference type="InterPro" id="IPR001077">
    <property type="entry name" value="COMT_C"/>
</dbReference>
<dbReference type="CDD" id="cd02440">
    <property type="entry name" value="AdoMet_MTases"/>
    <property type="match status" value="1"/>
</dbReference>
<dbReference type="GO" id="GO:0032259">
    <property type="term" value="P:methylation"/>
    <property type="evidence" value="ECO:0007669"/>
    <property type="project" value="UniProtKB-KW"/>
</dbReference>
<dbReference type="InterPro" id="IPR012967">
    <property type="entry name" value="COMT_dimerisation"/>
</dbReference>
<dbReference type="InterPro" id="IPR036388">
    <property type="entry name" value="WH-like_DNA-bd_sf"/>
</dbReference>
<dbReference type="Proteomes" id="UP000077755">
    <property type="component" value="Chromosome 3"/>
</dbReference>
<dbReference type="InterPro" id="IPR036390">
    <property type="entry name" value="WH_DNA-bd_sf"/>
</dbReference>
<dbReference type="Gene3D" id="1.10.10.10">
    <property type="entry name" value="Winged helix-like DNA-binding domain superfamily/Winged helix DNA-binding domain"/>
    <property type="match status" value="1"/>
</dbReference>
<dbReference type="AlphaFoldDB" id="A0AAF0WLH6"/>
<feature type="active site" description="Proton acceptor" evidence="5">
    <location>
        <position position="264"/>
    </location>
</feature>
<dbReference type="EMBL" id="CP093345">
    <property type="protein sequence ID" value="WOG90618.1"/>
    <property type="molecule type" value="Genomic_DNA"/>
</dbReference>
<organism evidence="9 10">
    <name type="scientific">Daucus carota subsp. sativus</name>
    <name type="common">Carrot</name>
    <dbReference type="NCBI Taxonomy" id="79200"/>
    <lineage>
        <taxon>Eukaryota</taxon>
        <taxon>Viridiplantae</taxon>
        <taxon>Streptophyta</taxon>
        <taxon>Embryophyta</taxon>
        <taxon>Tracheophyta</taxon>
        <taxon>Spermatophyta</taxon>
        <taxon>Magnoliopsida</taxon>
        <taxon>eudicotyledons</taxon>
        <taxon>Gunneridae</taxon>
        <taxon>Pentapetalae</taxon>
        <taxon>asterids</taxon>
        <taxon>campanulids</taxon>
        <taxon>Apiales</taxon>
        <taxon>Apiaceae</taxon>
        <taxon>Apioideae</taxon>
        <taxon>Scandiceae</taxon>
        <taxon>Daucinae</taxon>
        <taxon>Daucus</taxon>
        <taxon>Daucus sect. Daucus</taxon>
    </lineage>
</organism>
<keyword evidence="6" id="KW-0472">Membrane</keyword>
<evidence type="ECO:0000259" key="8">
    <source>
        <dbReference type="Pfam" id="PF08100"/>
    </source>
</evidence>
<evidence type="ECO:0000256" key="2">
    <source>
        <dbReference type="ARBA" id="ARBA00022679"/>
    </source>
</evidence>
<proteinExistence type="inferred from homology"/>
<keyword evidence="2" id="KW-0808">Transferase</keyword>
<dbReference type="GO" id="GO:0009805">
    <property type="term" value="P:coumarin biosynthetic process"/>
    <property type="evidence" value="ECO:0007669"/>
    <property type="project" value="UniProtKB-ARBA"/>
</dbReference>
<dbReference type="Pfam" id="PF08100">
    <property type="entry name" value="Dimerisation"/>
    <property type="match status" value="1"/>
</dbReference>
<dbReference type="SUPFAM" id="SSF46785">
    <property type="entry name" value="Winged helix' DNA-binding domain"/>
    <property type="match status" value="1"/>
</dbReference>
<keyword evidence="6" id="KW-0812">Transmembrane</keyword>
<feature type="transmembrane region" description="Helical" evidence="6">
    <location>
        <begin position="15"/>
        <end position="35"/>
    </location>
</feature>
<protein>
    <submittedName>
        <fullName evidence="9">Uncharacterized protein</fullName>
    </submittedName>
</protein>
<feature type="domain" description="O-methyltransferase C-terminal" evidence="7">
    <location>
        <begin position="135"/>
        <end position="339"/>
    </location>
</feature>
<keyword evidence="10" id="KW-1185">Reference proteome</keyword>
<evidence type="ECO:0000256" key="5">
    <source>
        <dbReference type="PIRSR" id="PIRSR005739-1"/>
    </source>
</evidence>
<dbReference type="Gene3D" id="3.40.50.150">
    <property type="entry name" value="Vaccinia Virus protein VP39"/>
    <property type="match status" value="1"/>
</dbReference>
<dbReference type="FunFam" id="1.10.10.10:FF:000357">
    <property type="entry name" value="Caffeic acid 3-O-methyltransferase"/>
    <property type="match status" value="1"/>
</dbReference>
<dbReference type="GO" id="GO:0008757">
    <property type="term" value="F:S-adenosylmethionine-dependent methyltransferase activity"/>
    <property type="evidence" value="ECO:0007669"/>
    <property type="project" value="UniProtKB-ARBA"/>
</dbReference>
<dbReference type="InterPro" id="IPR029063">
    <property type="entry name" value="SAM-dependent_MTases_sf"/>
</dbReference>
<dbReference type="GO" id="GO:0046983">
    <property type="term" value="F:protein dimerization activity"/>
    <property type="evidence" value="ECO:0007669"/>
    <property type="project" value="InterPro"/>
</dbReference>
<evidence type="ECO:0000256" key="6">
    <source>
        <dbReference type="SAM" id="Phobius"/>
    </source>
</evidence>
<keyword evidence="6" id="KW-1133">Transmembrane helix</keyword>
<dbReference type="FunFam" id="3.40.50.150:FF:000061">
    <property type="entry name" value="Caffeic acid O-methyltransferase"/>
    <property type="match status" value="1"/>
</dbReference>
<dbReference type="Pfam" id="PF00891">
    <property type="entry name" value="Methyltransf_2"/>
    <property type="match status" value="1"/>
</dbReference>
<evidence type="ECO:0000313" key="9">
    <source>
        <dbReference type="EMBL" id="WOG90618.1"/>
    </source>
</evidence>
<comment type="similarity">
    <text evidence="4">Belongs to the class I-like SAM-binding methyltransferase superfamily. Cation-independent O-methyltransferase family. COMT subfamily.</text>
</comment>
<evidence type="ECO:0000256" key="4">
    <source>
        <dbReference type="ARBA" id="ARBA00034481"/>
    </source>
</evidence>
<gene>
    <name evidence="9" type="ORF">DCAR_0309862</name>
</gene>
<evidence type="ECO:0000256" key="1">
    <source>
        <dbReference type="ARBA" id="ARBA00022603"/>
    </source>
</evidence>
<dbReference type="GO" id="GO:0008171">
    <property type="term" value="F:O-methyltransferase activity"/>
    <property type="evidence" value="ECO:0007669"/>
    <property type="project" value="InterPro"/>
</dbReference>
<dbReference type="InterPro" id="IPR016461">
    <property type="entry name" value="COMT-like"/>
</dbReference>
<keyword evidence="3" id="KW-0949">S-adenosyl-L-methionine</keyword>